<dbReference type="Proteomes" id="UP000244110">
    <property type="component" value="Unassembled WGS sequence"/>
</dbReference>
<reference evidence="3" key="1">
    <citation type="submission" date="2016-10" db="EMBL/GenBank/DDBJ databases">
        <authorList>
            <person name="de Groot N.N."/>
        </authorList>
    </citation>
    <scope>NUCLEOTIDE SEQUENCE [LARGE SCALE GENOMIC DNA]</scope>
    <source>
        <strain evidence="2">Nm10</strain>
        <strain evidence="3">Nm9</strain>
    </source>
</reference>
<reference evidence="4 5" key="2">
    <citation type="submission" date="2016-10" db="EMBL/GenBank/DDBJ databases">
        <authorList>
            <person name="Varghese N."/>
            <person name="Submissions S."/>
        </authorList>
    </citation>
    <scope>NUCLEOTIDE SEQUENCE [LARGE SCALE GENOMIC DNA]</scope>
    <source>
        <strain evidence="5">Nm10</strain>
        <strain evidence="4">Nm9</strain>
    </source>
</reference>
<dbReference type="Proteomes" id="UP000181998">
    <property type="component" value="Unassembled WGS sequence"/>
</dbReference>
<name>A0A1H9AUQ0_9PROT</name>
<proteinExistence type="predicted"/>
<evidence type="ECO:0000313" key="1">
    <source>
        <dbReference type="EMBL" id="PTQ87277.1"/>
    </source>
</evidence>
<dbReference type="AlphaFoldDB" id="A0A1H9AUQ0"/>
<evidence type="ECO:0000313" key="4">
    <source>
        <dbReference type="Proteomes" id="UP000181998"/>
    </source>
</evidence>
<gene>
    <name evidence="1" type="ORF">C8R28_100637</name>
    <name evidence="2" type="ORF">SAMN05216406_1019</name>
    <name evidence="3" type="ORF">SAMN05421510_100516</name>
</gene>
<accession>A0A1H9AUQ0</accession>
<evidence type="ECO:0000313" key="6">
    <source>
        <dbReference type="Proteomes" id="UP000244110"/>
    </source>
</evidence>
<evidence type="ECO:0000313" key="2">
    <source>
        <dbReference type="EMBL" id="SDT83822.1"/>
    </source>
</evidence>
<reference evidence="1 6" key="3">
    <citation type="submission" date="2018-04" db="EMBL/GenBank/DDBJ databases">
        <title>Active sludge and wastewater microbial communities from Klosterneuburg, Austria.</title>
        <authorList>
            <person name="Wagner M."/>
        </authorList>
    </citation>
    <scope>NUCLEOTIDE SEQUENCE [LARGE SCALE GENOMIC DNA]</scope>
    <source>
        <strain evidence="1 6">Nm4</strain>
    </source>
</reference>
<keyword evidence="5" id="KW-1185">Reference proteome</keyword>
<dbReference type="Proteomes" id="UP000182882">
    <property type="component" value="Unassembled WGS sequence"/>
</dbReference>
<protein>
    <submittedName>
        <fullName evidence="3">Uncharacterized protein</fullName>
    </submittedName>
</protein>
<dbReference type="EMBL" id="QAOL01000006">
    <property type="protein sequence ID" value="PTQ87277.1"/>
    <property type="molecule type" value="Genomic_DNA"/>
</dbReference>
<dbReference type="EMBL" id="FNLN01000001">
    <property type="protein sequence ID" value="SDT83822.1"/>
    <property type="molecule type" value="Genomic_DNA"/>
</dbReference>
<organism evidence="3 4">
    <name type="scientific">Nitrosomonas ureae</name>
    <dbReference type="NCBI Taxonomy" id="44577"/>
    <lineage>
        <taxon>Bacteria</taxon>
        <taxon>Pseudomonadati</taxon>
        <taxon>Pseudomonadota</taxon>
        <taxon>Betaproteobacteria</taxon>
        <taxon>Nitrosomonadales</taxon>
        <taxon>Nitrosomonadaceae</taxon>
        <taxon>Nitrosomonas</taxon>
    </lineage>
</organism>
<evidence type="ECO:0000313" key="3">
    <source>
        <dbReference type="EMBL" id="SEP80221.1"/>
    </source>
</evidence>
<sequence length="79" mass="8757">MVSGINQETVLQFVKRHLAPDQYVQSDTLPSLAEIGTTQNLLPIRLVNSYHEYTTSLLVTLKCSCSLPFTAYRQGIGVS</sequence>
<dbReference type="EMBL" id="FOFX01000005">
    <property type="protein sequence ID" value="SEP80221.1"/>
    <property type="molecule type" value="Genomic_DNA"/>
</dbReference>
<evidence type="ECO:0000313" key="5">
    <source>
        <dbReference type="Proteomes" id="UP000182882"/>
    </source>
</evidence>